<organism evidence="4 5">
    <name type="scientific">Coemansia pectinata</name>
    <dbReference type="NCBI Taxonomy" id="1052879"/>
    <lineage>
        <taxon>Eukaryota</taxon>
        <taxon>Fungi</taxon>
        <taxon>Fungi incertae sedis</taxon>
        <taxon>Zoopagomycota</taxon>
        <taxon>Kickxellomycotina</taxon>
        <taxon>Kickxellomycetes</taxon>
        <taxon>Kickxellales</taxon>
        <taxon>Kickxellaceae</taxon>
        <taxon>Coemansia</taxon>
    </lineage>
</organism>
<feature type="chain" id="PRO_5040848889" evidence="3">
    <location>
        <begin position="20"/>
        <end position="220"/>
    </location>
</feature>
<dbReference type="OrthoDB" id="5585459at2759"/>
<proteinExistence type="predicted"/>
<evidence type="ECO:0000313" key="5">
    <source>
        <dbReference type="Proteomes" id="UP001140011"/>
    </source>
</evidence>
<dbReference type="Proteomes" id="UP001140011">
    <property type="component" value="Unassembled WGS sequence"/>
</dbReference>
<keyword evidence="2" id="KW-0472">Membrane</keyword>
<name>A0A9W8LBW3_9FUNG</name>
<reference evidence="4" key="1">
    <citation type="submission" date="2022-07" db="EMBL/GenBank/DDBJ databases">
        <title>Phylogenomic reconstructions and comparative analyses of Kickxellomycotina fungi.</title>
        <authorList>
            <person name="Reynolds N.K."/>
            <person name="Stajich J.E."/>
            <person name="Barry K."/>
            <person name="Grigoriev I.V."/>
            <person name="Crous P."/>
            <person name="Smith M.E."/>
        </authorList>
    </citation>
    <scope>NUCLEOTIDE SEQUENCE</scope>
    <source>
        <strain evidence="4">BCRC 34297</strain>
    </source>
</reference>
<protein>
    <submittedName>
        <fullName evidence="4">Uncharacterized protein</fullName>
    </submittedName>
</protein>
<keyword evidence="2" id="KW-1133">Transmembrane helix</keyword>
<evidence type="ECO:0000256" key="3">
    <source>
        <dbReference type="SAM" id="SignalP"/>
    </source>
</evidence>
<dbReference type="AlphaFoldDB" id="A0A9W8LBW3"/>
<feature type="region of interest" description="Disordered" evidence="1">
    <location>
        <begin position="112"/>
        <end position="173"/>
    </location>
</feature>
<keyword evidence="5" id="KW-1185">Reference proteome</keyword>
<feature type="transmembrane region" description="Helical" evidence="2">
    <location>
        <begin position="200"/>
        <end position="219"/>
    </location>
</feature>
<keyword evidence="2" id="KW-0812">Transmembrane</keyword>
<comment type="caution">
    <text evidence="4">The sequence shown here is derived from an EMBL/GenBank/DDBJ whole genome shotgun (WGS) entry which is preliminary data.</text>
</comment>
<evidence type="ECO:0000313" key="4">
    <source>
        <dbReference type="EMBL" id="KAJ2753498.1"/>
    </source>
</evidence>
<evidence type="ECO:0000256" key="2">
    <source>
        <dbReference type="SAM" id="Phobius"/>
    </source>
</evidence>
<accession>A0A9W8LBW3</accession>
<dbReference type="EMBL" id="JANBUH010000185">
    <property type="protein sequence ID" value="KAJ2753498.1"/>
    <property type="molecule type" value="Genomic_DNA"/>
</dbReference>
<gene>
    <name evidence="4" type="ORF">GGI19_003084</name>
</gene>
<keyword evidence="3" id="KW-0732">Signal</keyword>
<feature type="signal peptide" evidence="3">
    <location>
        <begin position="1"/>
        <end position="19"/>
    </location>
</feature>
<feature type="compositionally biased region" description="Low complexity" evidence="1">
    <location>
        <begin position="125"/>
        <end position="173"/>
    </location>
</feature>
<evidence type="ECO:0000256" key="1">
    <source>
        <dbReference type="SAM" id="MobiDB-lite"/>
    </source>
</evidence>
<sequence length="220" mass="22795">MTRIHLVAATLLALPAINAQFQFNPGTYDAAELFIQISGFYTSYASIWSTQLAQAKSSLPGAYSELTSIFNTDSIPESFDPAFVSHLAQEMVEIGHTTVIDPLITASTLIFTRTSGPTPTPTPTPTVSGSSPARSSSSTTRPSSSNSQSQVTNTSATSTSGLTSGSGSTPVSDSDIFTLSNSSSSTTSSENGAVSIKRTYQVLGVSATLALALAGSLFLF</sequence>